<name>A0ACC5RFR0_9HYPH</name>
<comment type="caution">
    <text evidence="1">The sequence shown here is derived from an EMBL/GenBank/DDBJ whole genome shotgun (WGS) entry which is preliminary data.</text>
</comment>
<protein>
    <submittedName>
        <fullName evidence="1">Allantoate amidohydrolase</fullName>
    </submittedName>
</protein>
<dbReference type="EMBL" id="JAENHL010000008">
    <property type="protein sequence ID" value="MBK1871425.1"/>
    <property type="molecule type" value="Genomic_DNA"/>
</dbReference>
<proteinExistence type="predicted"/>
<accession>A0ACC5RFR0</accession>
<evidence type="ECO:0000313" key="1">
    <source>
        <dbReference type="EMBL" id="MBK1871425.1"/>
    </source>
</evidence>
<dbReference type="Proteomes" id="UP000616151">
    <property type="component" value="Unassembled WGS sequence"/>
</dbReference>
<reference evidence="1" key="1">
    <citation type="submission" date="2021-01" db="EMBL/GenBank/DDBJ databases">
        <authorList>
            <person name="Sun Q."/>
        </authorList>
    </citation>
    <scope>NUCLEOTIDE SEQUENCE</scope>
    <source>
        <strain evidence="1">YIM B02566</strain>
    </source>
</reference>
<keyword evidence="2" id="KW-1185">Reference proteome</keyword>
<gene>
    <name evidence="1" type="ORF">JHL16_33970</name>
</gene>
<sequence length="415" mass="43993">MHSYLSEADPGTRILRRCDELAAISKPGAGVIRLYLTDEHKRAIELVSGWMREAGMEVHVDAAANVVGRYAPAQQGNPSLVLGSHIDSVIDAGKYDGPLGVICAIDCVSVLHQEKRRLPFGIEIIAFGDEEGTRFGTTLIGSRAVAGSLLANELSIEDRNGVSIATALRDFGIDPARIGEAARKAEDILAYVELHIEQGPVLEHRNLPVGIVSSISAQIRKRVTLTSEPNHAGTVPMRLRHDPFLAAAEIALAAERIAAGIPDAVATVGQVDVKPGAINVIPGHVTISLDMRARSDEILTGMVARIDGEVTRIAEARGVVLKTVTILETRAAPCSPDLIGKLDEAVRGAGIEPLHLPSGAGHDGMAIASLAPIAMIFVRCEKGISHSPLEAVEAPDVTVAVEVLQKFIRDMGEGQ</sequence>
<evidence type="ECO:0000313" key="2">
    <source>
        <dbReference type="Proteomes" id="UP000616151"/>
    </source>
</evidence>
<organism evidence="1 2">
    <name type="scientific">Taklimakanibacter albus</name>
    <dbReference type="NCBI Taxonomy" id="2800327"/>
    <lineage>
        <taxon>Bacteria</taxon>
        <taxon>Pseudomonadati</taxon>
        <taxon>Pseudomonadota</taxon>
        <taxon>Alphaproteobacteria</taxon>
        <taxon>Hyphomicrobiales</taxon>
        <taxon>Aestuariivirgaceae</taxon>
        <taxon>Taklimakanibacter</taxon>
    </lineage>
</organism>